<proteinExistence type="predicted"/>
<dbReference type="AlphaFoldDB" id="A0A0C3E309"/>
<dbReference type="EMBL" id="KN832870">
    <property type="protein sequence ID" value="KIN08733.1"/>
    <property type="molecule type" value="Genomic_DNA"/>
</dbReference>
<dbReference type="InParanoid" id="A0A0C3E309"/>
<name>A0A0C3E309_OIDMZ</name>
<keyword evidence="2" id="KW-1185">Reference proteome</keyword>
<sequence>MVGPLPVILCGMTEKIGASVIASLQPEYEVVHFVMNPTAGSAQIPPLLAGQSAPSDSSLGSRNYSVPPVAVILGGGYDDAGIEQMMTATAGNSSAKRVPWLRPDLTIPAPPLGPEYGKAMVQRVKAAMTEIQTKGEMNETKVYWY</sequence>
<evidence type="ECO:0000313" key="2">
    <source>
        <dbReference type="Proteomes" id="UP000054321"/>
    </source>
</evidence>
<dbReference type="Proteomes" id="UP000054321">
    <property type="component" value="Unassembled WGS sequence"/>
</dbReference>
<dbReference type="HOGENOM" id="CLU_121037_0_0_1"/>
<reference evidence="1 2" key="1">
    <citation type="submission" date="2014-04" db="EMBL/GenBank/DDBJ databases">
        <authorList>
            <consortium name="DOE Joint Genome Institute"/>
            <person name="Kuo A."/>
            <person name="Martino E."/>
            <person name="Perotto S."/>
            <person name="Kohler A."/>
            <person name="Nagy L.G."/>
            <person name="Floudas D."/>
            <person name="Copeland A."/>
            <person name="Barry K.W."/>
            <person name="Cichocki N."/>
            <person name="Veneault-Fourrey C."/>
            <person name="LaButti K."/>
            <person name="Lindquist E.A."/>
            <person name="Lipzen A."/>
            <person name="Lundell T."/>
            <person name="Morin E."/>
            <person name="Murat C."/>
            <person name="Sun H."/>
            <person name="Tunlid A."/>
            <person name="Henrissat B."/>
            <person name="Grigoriev I.V."/>
            <person name="Hibbett D.S."/>
            <person name="Martin F."/>
            <person name="Nordberg H.P."/>
            <person name="Cantor M.N."/>
            <person name="Hua S.X."/>
        </authorList>
    </citation>
    <scope>NUCLEOTIDE SEQUENCE [LARGE SCALE GENOMIC DNA]</scope>
    <source>
        <strain evidence="1 2">Zn</strain>
    </source>
</reference>
<accession>A0A0C3E309</accession>
<reference evidence="2" key="2">
    <citation type="submission" date="2015-01" db="EMBL/GenBank/DDBJ databases">
        <title>Evolutionary Origins and Diversification of the Mycorrhizal Mutualists.</title>
        <authorList>
            <consortium name="DOE Joint Genome Institute"/>
            <consortium name="Mycorrhizal Genomics Consortium"/>
            <person name="Kohler A."/>
            <person name="Kuo A."/>
            <person name="Nagy L.G."/>
            <person name="Floudas D."/>
            <person name="Copeland A."/>
            <person name="Barry K.W."/>
            <person name="Cichocki N."/>
            <person name="Veneault-Fourrey C."/>
            <person name="LaButti K."/>
            <person name="Lindquist E.A."/>
            <person name="Lipzen A."/>
            <person name="Lundell T."/>
            <person name="Morin E."/>
            <person name="Murat C."/>
            <person name="Riley R."/>
            <person name="Ohm R."/>
            <person name="Sun H."/>
            <person name="Tunlid A."/>
            <person name="Henrissat B."/>
            <person name="Grigoriev I.V."/>
            <person name="Hibbett D.S."/>
            <person name="Martin F."/>
        </authorList>
    </citation>
    <scope>NUCLEOTIDE SEQUENCE [LARGE SCALE GENOMIC DNA]</scope>
    <source>
        <strain evidence="2">Zn</strain>
    </source>
</reference>
<organism evidence="1 2">
    <name type="scientific">Oidiodendron maius (strain Zn)</name>
    <dbReference type="NCBI Taxonomy" id="913774"/>
    <lineage>
        <taxon>Eukaryota</taxon>
        <taxon>Fungi</taxon>
        <taxon>Dikarya</taxon>
        <taxon>Ascomycota</taxon>
        <taxon>Pezizomycotina</taxon>
        <taxon>Leotiomycetes</taxon>
        <taxon>Leotiomycetes incertae sedis</taxon>
        <taxon>Myxotrichaceae</taxon>
        <taxon>Oidiodendron</taxon>
    </lineage>
</organism>
<evidence type="ECO:0000313" key="1">
    <source>
        <dbReference type="EMBL" id="KIN08733.1"/>
    </source>
</evidence>
<dbReference type="OrthoDB" id="3649348at2759"/>
<protein>
    <submittedName>
        <fullName evidence="1">Uncharacterized protein</fullName>
    </submittedName>
</protein>
<gene>
    <name evidence="1" type="ORF">OIDMADRAFT_23499</name>
</gene>